<dbReference type="Proteomes" id="UP000054047">
    <property type="component" value="Unassembled WGS sequence"/>
</dbReference>
<evidence type="ECO:0000256" key="1">
    <source>
        <dbReference type="ARBA" id="ARBA00001968"/>
    </source>
</evidence>
<keyword evidence="2" id="KW-0479">Metal-binding</keyword>
<evidence type="ECO:0000256" key="2">
    <source>
        <dbReference type="ARBA" id="ARBA00022723"/>
    </source>
</evidence>
<dbReference type="AlphaFoldDB" id="A0A0C2CTH9"/>
<dbReference type="Pfam" id="PF13359">
    <property type="entry name" value="DDE_Tnp_4"/>
    <property type="match status" value="1"/>
</dbReference>
<feature type="domain" description="DDE Tnp4" evidence="3">
    <location>
        <begin position="89"/>
        <end position="153"/>
    </location>
</feature>
<evidence type="ECO:0000313" key="4">
    <source>
        <dbReference type="EMBL" id="KIH53112.1"/>
    </source>
</evidence>
<evidence type="ECO:0000259" key="3">
    <source>
        <dbReference type="Pfam" id="PF13359"/>
    </source>
</evidence>
<protein>
    <recommendedName>
        <fullName evidence="3">DDE Tnp4 domain-containing protein</fullName>
    </recommendedName>
</protein>
<reference evidence="4 5" key="1">
    <citation type="submission" date="2013-12" db="EMBL/GenBank/DDBJ databases">
        <title>Draft genome of the parsitic nematode Ancylostoma duodenale.</title>
        <authorList>
            <person name="Mitreva M."/>
        </authorList>
    </citation>
    <scope>NUCLEOTIDE SEQUENCE [LARGE SCALE GENOMIC DNA]</scope>
    <source>
        <strain evidence="4 5">Zhejiang</strain>
    </source>
</reference>
<dbReference type="EMBL" id="KN742003">
    <property type="protein sequence ID" value="KIH53112.1"/>
    <property type="molecule type" value="Genomic_DNA"/>
</dbReference>
<gene>
    <name evidence="4" type="ORF">ANCDUO_16769</name>
</gene>
<organism evidence="4 5">
    <name type="scientific">Ancylostoma duodenale</name>
    <dbReference type="NCBI Taxonomy" id="51022"/>
    <lineage>
        <taxon>Eukaryota</taxon>
        <taxon>Metazoa</taxon>
        <taxon>Ecdysozoa</taxon>
        <taxon>Nematoda</taxon>
        <taxon>Chromadorea</taxon>
        <taxon>Rhabditida</taxon>
        <taxon>Rhabditina</taxon>
        <taxon>Rhabditomorpha</taxon>
        <taxon>Strongyloidea</taxon>
        <taxon>Ancylostomatidae</taxon>
        <taxon>Ancylostomatinae</taxon>
        <taxon>Ancylostoma</taxon>
    </lineage>
</organism>
<dbReference type="OrthoDB" id="5822669at2759"/>
<proteinExistence type="predicted"/>
<evidence type="ECO:0000313" key="5">
    <source>
        <dbReference type="Proteomes" id="UP000054047"/>
    </source>
</evidence>
<accession>A0A0C2CTH9</accession>
<sequence>MSRLTKTIFQMVIAVRYLATNTHQMVLTDNIGVCQKTVSSAIEEFVTAMNHPSTVGKFLNCRLNDVTYRRKADGFARKGLLPNIIGAINGSSVPVLRPPHSGWEYYCRRGFCALNIVAVVDARGRFTYINSNFPGSVHDSTVYNMSRIHDEFTEGSVPSG</sequence>
<keyword evidence="5" id="KW-1185">Reference proteome</keyword>
<comment type="cofactor">
    <cofactor evidence="1">
        <name>a divalent metal cation</name>
        <dbReference type="ChEBI" id="CHEBI:60240"/>
    </cofactor>
</comment>
<dbReference type="GO" id="GO:0046872">
    <property type="term" value="F:metal ion binding"/>
    <property type="evidence" value="ECO:0007669"/>
    <property type="project" value="UniProtKB-KW"/>
</dbReference>
<dbReference type="InterPro" id="IPR027806">
    <property type="entry name" value="HARBI1_dom"/>
</dbReference>
<name>A0A0C2CTH9_9BILA</name>